<comment type="caution">
    <text evidence="1">The sequence shown here is derived from an EMBL/GenBank/DDBJ whole genome shotgun (WGS) entry which is preliminary data.</text>
</comment>
<dbReference type="AlphaFoldDB" id="X0V1H0"/>
<sequence>LEHLAYLSSFEDADGGAFWFNTRTYENRILVEEIAGVARVPATGPGETGYTQPHRATEALPEGTLFPVGHMKSIIDAARAGRKSVRHSVFDGSTLENPFEISTFIADRAADSRDDIDALEGVAYWPVRLAYFGIGAVDSTPQFEMSANVYENGIIGSMIYDYGDFAIDVKLEEVKKLPAPDC</sequence>
<gene>
    <name evidence="1" type="ORF">S01H1_40479</name>
</gene>
<proteinExistence type="predicted"/>
<feature type="non-terminal residue" evidence="1">
    <location>
        <position position="1"/>
    </location>
</feature>
<dbReference type="InterPro" id="IPR015000">
    <property type="entry name" value="EipB-like"/>
</dbReference>
<accession>X0V1H0</accession>
<reference evidence="1" key="1">
    <citation type="journal article" date="2014" name="Front. Microbiol.">
        <title>High frequency of phylogenetically diverse reductive dehalogenase-homologous genes in deep subseafloor sedimentary metagenomes.</title>
        <authorList>
            <person name="Kawai M."/>
            <person name="Futagami T."/>
            <person name="Toyoda A."/>
            <person name="Takaki Y."/>
            <person name="Nishi S."/>
            <person name="Hori S."/>
            <person name="Arai W."/>
            <person name="Tsubouchi T."/>
            <person name="Morono Y."/>
            <person name="Uchiyama I."/>
            <person name="Ito T."/>
            <person name="Fujiyama A."/>
            <person name="Inagaki F."/>
            <person name="Takami H."/>
        </authorList>
    </citation>
    <scope>NUCLEOTIDE SEQUENCE</scope>
    <source>
        <strain evidence="1">Expedition CK06-06</strain>
    </source>
</reference>
<evidence type="ECO:0000313" key="1">
    <source>
        <dbReference type="EMBL" id="GAG06373.1"/>
    </source>
</evidence>
<name>X0V1H0_9ZZZZ</name>
<protein>
    <submittedName>
        <fullName evidence="1">Uncharacterized protein</fullName>
    </submittedName>
</protein>
<organism evidence="1">
    <name type="scientific">marine sediment metagenome</name>
    <dbReference type="NCBI Taxonomy" id="412755"/>
    <lineage>
        <taxon>unclassified sequences</taxon>
        <taxon>metagenomes</taxon>
        <taxon>ecological metagenomes</taxon>
    </lineage>
</organism>
<dbReference type="Pfam" id="PF08904">
    <property type="entry name" value="EipB_like"/>
    <property type="match status" value="1"/>
</dbReference>
<dbReference type="EMBL" id="BARS01025634">
    <property type="protein sequence ID" value="GAG06373.1"/>
    <property type="molecule type" value="Genomic_DNA"/>
</dbReference>